<dbReference type="GO" id="GO:0005886">
    <property type="term" value="C:plasma membrane"/>
    <property type="evidence" value="ECO:0007669"/>
    <property type="project" value="TreeGrafter"/>
</dbReference>
<keyword evidence="2" id="KW-0812">Transmembrane</keyword>
<evidence type="ECO:0000256" key="5">
    <source>
        <dbReference type="ARBA" id="ARBA00023136"/>
    </source>
</evidence>
<dbReference type="STRING" id="477680.SAMN05421788_104287"/>
<name>A0A173MRR5_9BACT</name>
<organism evidence="8 9">
    <name type="scientific">Filimonas lacunae</name>
    <dbReference type="NCBI Taxonomy" id="477680"/>
    <lineage>
        <taxon>Bacteria</taxon>
        <taxon>Pseudomonadati</taxon>
        <taxon>Bacteroidota</taxon>
        <taxon>Chitinophagia</taxon>
        <taxon>Chitinophagales</taxon>
        <taxon>Chitinophagaceae</taxon>
        <taxon>Filimonas</taxon>
    </lineage>
</organism>
<evidence type="ECO:0000256" key="1">
    <source>
        <dbReference type="ARBA" id="ARBA00004141"/>
    </source>
</evidence>
<feature type="domain" description="PKD" evidence="7">
    <location>
        <begin position="27"/>
        <end position="105"/>
    </location>
</feature>
<keyword evidence="6" id="KW-0732">Signal</keyword>
<dbReference type="GO" id="GO:0005261">
    <property type="term" value="F:monoatomic cation channel activity"/>
    <property type="evidence" value="ECO:0007669"/>
    <property type="project" value="TreeGrafter"/>
</dbReference>
<keyword evidence="9" id="KW-1185">Reference proteome</keyword>
<protein>
    <submittedName>
        <fullName evidence="8">Gliding motility-associated C-terminal domain-containing protein</fullName>
    </submittedName>
</protein>
<dbReference type="OrthoDB" id="7794186at2"/>
<comment type="subcellular location">
    <subcellularLocation>
        <location evidence="1">Membrane</location>
        <topology evidence="1">Multi-pass membrane protein</topology>
    </subcellularLocation>
</comment>
<keyword evidence="5" id="KW-0472">Membrane</keyword>
<dbReference type="PROSITE" id="PS50093">
    <property type="entry name" value="PKD"/>
    <property type="match status" value="11"/>
</dbReference>
<feature type="domain" description="PKD" evidence="7">
    <location>
        <begin position="357"/>
        <end position="432"/>
    </location>
</feature>
<dbReference type="InterPro" id="IPR022409">
    <property type="entry name" value="PKD/Chitinase_dom"/>
</dbReference>
<dbReference type="CDD" id="cd00146">
    <property type="entry name" value="PKD"/>
    <property type="match status" value="9"/>
</dbReference>
<sequence length="1641" mass="175502">MRNNKQVWKIWLFLLALMTAKPVAAQLTADFTMDRQAGCSPLTVSFTNATTGASAAATYSWDFGNSRTAISRDAGSIFSDEKTYTVTLTVTDGGQTAVKTKTVIVYKKPAVDFSFQPTRGCSPLTVNFTSSSVANDGATITSYAWDYKDGTVANGANITNPQHQYTGAQTPGVSLTVTDSHGCLAVVSKPGLTVLQAAVASFIPDKTTVCNSGDQVTFTNKSTGGGTLTYQWDFGDGTSSTDAAPVHAYTAKGTFIPKLTVTSSEGCTGKYELATGVSVANFTADFSAPAPVCTGNNISFTANTTPVPDYTSWTYSDAGSGNPRKFTNAGDYDVTMVAYFGTCQVSTTKKIKVLAAPAVLSYTAQSNGACGAPATIVFSDTSKTGIKWQWNIDNVDVATTKSASYLFNNNGNHAVTLVVTDAVGCSTTLKSTYYLAKPTVYIYYSASTSPSGNAGCEGMTMDFASISTEKLTSFQWDFGDGGTATDAAPKHTFNKAGVYNVTLNYVTESGCKGKEVYTYVAIYKKPGADFTMKESNPICGNTPVHFDATVATAADNWYWFYEGDYKKTSYGQAGVYQYTKPGTYTVILIAANGMCRDTVVKNMLVTVVPPFPKISTITNTCNGDRTLVTFKDTSRLVNGYTWDFGDGSAPLSYATPPASITHTYPGTGVYKVVLTGTNGACSVRDSMNAFVYVKQHPVLSILADTVCGSDSLPVRITTQEAQPYGIMPEGDFTPKWQYAPGAYATGIKEPEVYDWSMVYNGYIVWLTPGIDSLRAITTSTNFNCLDTTDFVKVHIKGPTAAFTIAKNGVCYNTPNVFTDISTGFGNIGLKSWTWDFGDSTTLLSYNTQRSQVEYIYGKPGTYKVNLKVVDEEGCYDTAVARIASVTGPKADFSWAPDLVKPGTAVAFTNETNLYGINSASYQWTFSYDNSSATTTNPVKKYNNLGTDTVMLIASNPASNCRDTVIKYVRIKNIQAAFTYTATYSNGNSCPPLVASFVNQSVNSTDVTWNFGDGETAGNVNTPSHSYTKPGKYTVTIYAYDGTGDVDSVSKVIEVKGPVGSFTADHAQVCGVPATITFTAKTEGTSSFTWDLADGTLINTPEYVVTHTYTQPGAYKPAIILKDDKGCQATFELAVPFVIDTLSIAFDKAPAVVCDSGLVQFTPRVTNIGASQWQLPLYYHWNFGTGQMADTANTATPAFYFNKNGSYTVKLTVQSTAGCIKDTTGVVMVKSKTHGTITGPDAICKQTTAAFAGTADGVVDSWNWKLAEGVLQSGVVNVSHTYNTAGVYQVLLMVTHDDCIDTTVHVLQVNDLPVVGLTPSHTAVLCLGDSIQLGAQNGVSYSWTPANAISSTTSASPKVSPAAATTYVVTVTDVNGCVNADSIKIRVAFPFTVQLTDSSVCNGSSITLPATGAATYQWIAGSNISNSKVANPAITPSATNTYTVVGYDSDHCFTDTASAVVTVYELPQVATIADTTILAGSTVTLQTTGSSNTVKYRWSPPSYLDCPGCQSPISTPRQSMQYVVTALTGHNCIAKDTVHISLLCEQSSVFIPNTFTPNKDNRNDVFYPRGKGIRMVKYFRIYNRLGEMVFERVNFNVNDASQGWDGSFAGNAISNNVFNYVAEMICDGGDTFLYKGTVLLVH</sequence>
<feature type="domain" description="PKD" evidence="7">
    <location>
        <begin position="1231"/>
        <end position="1295"/>
    </location>
</feature>
<feature type="chain" id="PRO_5030023328" evidence="6">
    <location>
        <begin position="26"/>
        <end position="1641"/>
    </location>
</feature>
<evidence type="ECO:0000313" key="8">
    <source>
        <dbReference type="EMBL" id="SIT16875.1"/>
    </source>
</evidence>
<proteinExistence type="predicted"/>
<dbReference type="InterPro" id="IPR013783">
    <property type="entry name" value="Ig-like_fold"/>
</dbReference>
<dbReference type="PANTHER" id="PTHR46730">
    <property type="entry name" value="POLYCYSTIN-1"/>
    <property type="match status" value="1"/>
</dbReference>
<feature type="domain" description="PKD" evidence="7">
    <location>
        <begin position="798"/>
        <end position="873"/>
    </location>
</feature>
<feature type="domain" description="PKD" evidence="7">
    <location>
        <begin position="444"/>
        <end position="510"/>
    </location>
</feature>
<accession>A0A173MRR5</accession>
<dbReference type="PANTHER" id="PTHR46730:SF1">
    <property type="entry name" value="PLAT DOMAIN-CONTAINING PROTEIN"/>
    <property type="match status" value="1"/>
</dbReference>
<dbReference type="Pfam" id="PF13585">
    <property type="entry name" value="CHU_C"/>
    <property type="match status" value="1"/>
</dbReference>
<evidence type="ECO:0000256" key="6">
    <source>
        <dbReference type="SAM" id="SignalP"/>
    </source>
</evidence>
<evidence type="ECO:0000256" key="2">
    <source>
        <dbReference type="ARBA" id="ARBA00022692"/>
    </source>
</evidence>
<feature type="signal peptide" evidence="6">
    <location>
        <begin position="1"/>
        <end position="25"/>
    </location>
</feature>
<evidence type="ECO:0000256" key="3">
    <source>
        <dbReference type="ARBA" id="ARBA00022737"/>
    </source>
</evidence>
<gene>
    <name evidence="8" type="ORF">SAMN05421788_104287</name>
</gene>
<evidence type="ECO:0000313" key="9">
    <source>
        <dbReference type="Proteomes" id="UP000186917"/>
    </source>
</evidence>
<feature type="domain" description="PKD" evidence="7">
    <location>
        <begin position="1007"/>
        <end position="1061"/>
    </location>
</feature>
<keyword evidence="3" id="KW-0677">Repeat</keyword>
<dbReference type="GO" id="GO:0006816">
    <property type="term" value="P:calcium ion transport"/>
    <property type="evidence" value="ECO:0007669"/>
    <property type="project" value="TreeGrafter"/>
</dbReference>
<feature type="domain" description="PKD" evidence="7">
    <location>
        <begin position="1175"/>
        <end position="1217"/>
    </location>
</feature>
<evidence type="ECO:0000256" key="4">
    <source>
        <dbReference type="ARBA" id="ARBA00022989"/>
    </source>
</evidence>
<dbReference type="Gene3D" id="2.60.40.10">
    <property type="entry name" value="Immunoglobulins"/>
    <property type="match status" value="14"/>
</dbReference>
<dbReference type="InterPro" id="IPR000601">
    <property type="entry name" value="PKD_dom"/>
</dbReference>
<feature type="domain" description="PKD" evidence="7">
    <location>
        <begin position="215"/>
        <end position="266"/>
    </location>
</feature>
<dbReference type="SUPFAM" id="SSF49299">
    <property type="entry name" value="PKD domain"/>
    <property type="match status" value="13"/>
</dbReference>
<dbReference type="SMART" id="SM00089">
    <property type="entry name" value="PKD"/>
    <property type="match status" value="15"/>
</dbReference>
<reference evidence="9" key="1">
    <citation type="submission" date="2017-01" db="EMBL/GenBank/DDBJ databases">
        <authorList>
            <person name="Varghese N."/>
            <person name="Submissions S."/>
        </authorList>
    </citation>
    <scope>NUCLEOTIDE SEQUENCE [LARGE SCALE GENOMIC DNA]</scope>
    <source>
        <strain evidence="9">DSM 21054</strain>
    </source>
</reference>
<feature type="domain" description="PKD" evidence="7">
    <location>
        <begin position="109"/>
        <end position="182"/>
    </location>
</feature>
<keyword evidence="4" id="KW-1133">Transmembrane helix</keyword>
<feature type="domain" description="PKD" evidence="7">
    <location>
        <begin position="1086"/>
        <end position="1134"/>
    </location>
</feature>
<evidence type="ECO:0000259" key="7">
    <source>
        <dbReference type="PROSITE" id="PS50093"/>
    </source>
</evidence>
<dbReference type="Pfam" id="PF18911">
    <property type="entry name" value="PKD_4"/>
    <property type="match status" value="11"/>
</dbReference>
<dbReference type="KEGG" id="fln:FLA_6404"/>
<feature type="domain" description="PKD" evidence="7">
    <location>
        <begin position="640"/>
        <end position="693"/>
    </location>
</feature>
<dbReference type="RefSeq" id="WP_076379623.1">
    <property type="nucleotide sequence ID" value="NZ_AP017422.1"/>
</dbReference>
<dbReference type="EMBL" id="FTOR01000004">
    <property type="protein sequence ID" value="SIT16875.1"/>
    <property type="molecule type" value="Genomic_DNA"/>
</dbReference>
<dbReference type="InterPro" id="IPR035986">
    <property type="entry name" value="PKD_dom_sf"/>
</dbReference>
<dbReference type="Proteomes" id="UP000186917">
    <property type="component" value="Unassembled WGS sequence"/>
</dbReference>